<proteinExistence type="predicted"/>
<protein>
    <submittedName>
        <fullName evidence="4">FANCI_S4 domain-containing protein</fullName>
    </submittedName>
</protein>
<organism evidence="4">
    <name type="scientific">Thelazia callipaeda</name>
    <name type="common">Oriental eyeworm</name>
    <name type="synonym">Parasitic nematode</name>
    <dbReference type="NCBI Taxonomy" id="103827"/>
    <lineage>
        <taxon>Eukaryota</taxon>
        <taxon>Metazoa</taxon>
        <taxon>Ecdysozoa</taxon>
        <taxon>Nematoda</taxon>
        <taxon>Chromadorea</taxon>
        <taxon>Rhabditida</taxon>
        <taxon>Spirurina</taxon>
        <taxon>Spiruromorpha</taxon>
        <taxon>Thelazioidea</taxon>
        <taxon>Thelaziidae</taxon>
        <taxon>Thelazia</taxon>
    </lineage>
</organism>
<feature type="region of interest" description="Disordered" evidence="1">
    <location>
        <begin position="70"/>
        <end position="109"/>
    </location>
</feature>
<reference evidence="4" key="1">
    <citation type="submission" date="2017-02" db="UniProtKB">
        <authorList>
            <consortium name="WormBaseParasite"/>
        </authorList>
    </citation>
    <scope>IDENTIFICATION</scope>
</reference>
<sequence length="109" mass="12665">MMLSKAMSVSQVSDAALTLVYAVQRIELLRVKNDNVQLKAIDFLEQLINEYSQLLRDNTRNSSVFQMAARKTVQPQFENKKKKPVKKENPVTRQSKRQKKKPKGLKFEK</sequence>
<dbReference type="OrthoDB" id="5842160at2759"/>
<accession>A0A0N5D997</accession>
<keyword evidence="3" id="KW-1185">Reference proteome</keyword>
<name>A0A0N5D997_THECL</name>
<feature type="compositionally biased region" description="Basic residues" evidence="1">
    <location>
        <begin position="94"/>
        <end position="109"/>
    </location>
</feature>
<dbReference type="WBParaSite" id="TCLT_0000970301-mRNA-1">
    <property type="protein sequence ID" value="TCLT_0000970301-mRNA-1"/>
    <property type="gene ID" value="TCLT_0000970301"/>
</dbReference>
<evidence type="ECO:0000313" key="2">
    <source>
        <dbReference type="EMBL" id="VDN07345.1"/>
    </source>
</evidence>
<evidence type="ECO:0000313" key="4">
    <source>
        <dbReference type="WBParaSite" id="TCLT_0000970301-mRNA-1"/>
    </source>
</evidence>
<dbReference type="OMA" id="RWFVYFD"/>
<reference evidence="2 3" key="2">
    <citation type="submission" date="2018-11" db="EMBL/GenBank/DDBJ databases">
        <authorList>
            <consortium name="Pathogen Informatics"/>
        </authorList>
    </citation>
    <scope>NUCLEOTIDE SEQUENCE [LARGE SCALE GENOMIC DNA]</scope>
</reference>
<evidence type="ECO:0000313" key="3">
    <source>
        <dbReference type="Proteomes" id="UP000276776"/>
    </source>
</evidence>
<evidence type="ECO:0000256" key="1">
    <source>
        <dbReference type="SAM" id="MobiDB-lite"/>
    </source>
</evidence>
<dbReference type="Proteomes" id="UP000276776">
    <property type="component" value="Unassembled WGS sequence"/>
</dbReference>
<dbReference type="AlphaFoldDB" id="A0A0N5D997"/>
<dbReference type="EMBL" id="UYYF01004856">
    <property type="protein sequence ID" value="VDN07345.1"/>
    <property type="molecule type" value="Genomic_DNA"/>
</dbReference>
<gene>
    <name evidence="2" type="ORF">TCLT_LOCUS9692</name>
</gene>